<dbReference type="EMBL" id="JADGJQ010000080">
    <property type="protein sequence ID" value="KAJ3172263.1"/>
    <property type="molecule type" value="Genomic_DNA"/>
</dbReference>
<dbReference type="InterPro" id="IPR043195">
    <property type="entry name" value="TTC12"/>
</dbReference>
<dbReference type="SUPFAM" id="SSF48452">
    <property type="entry name" value="TPR-like"/>
    <property type="match status" value="1"/>
</dbReference>
<comment type="caution">
    <text evidence="1">The sequence shown here is derived from an EMBL/GenBank/DDBJ whole genome shotgun (WGS) entry which is preliminary data.</text>
</comment>
<dbReference type="PANTHER" id="PTHR46540:SF1">
    <property type="entry name" value="TETRATRICOPEPTIDE REPEAT PROTEIN 12"/>
    <property type="match status" value="1"/>
</dbReference>
<gene>
    <name evidence="1" type="primary">STI1_2</name>
    <name evidence="1" type="ORF">HDU87_008123</name>
</gene>
<reference evidence="1" key="1">
    <citation type="submission" date="2020-05" db="EMBL/GenBank/DDBJ databases">
        <title>Phylogenomic resolution of chytrid fungi.</title>
        <authorList>
            <person name="Stajich J.E."/>
            <person name="Amses K."/>
            <person name="Simmons R."/>
            <person name="Seto K."/>
            <person name="Myers J."/>
            <person name="Bonds A."/>
            <person name="Quandt C.A."/>
            <person name="Barry K."/>
            <person name="Liu P."/>
            <person name="Grigoriev I."/>
            <person name="Longcore J.E."/>
            <person name="James T.Y."/>
        </authorList>
    </citation>
    <scope>NUCLEOTIDE SEQUENCE</scope>
    <source>
        <strain evidence="1">JEL0379</strain>
    </source>
</reference>
<dbReference type="InterPro" id="IPR011989">
    <property type="entry name" value="ARM-like"/>
</dbReference>
<organism evidence="1 2">
    <name type="scientific">Geranomyces variabilis</name>
    <dbReference type="NCBI Taxonomy" id="109894"/>
    <lineage>
        <taxon>Eukaryota</taxon>
        <taxon>Fungi</taxon>
        <taxon>Fungi incertae sedis</taxon>
        <taxon>Chytridiomycota</taxon>
        <taxon>Chytridiomycota incertae sedis</taxon>
        <taxon>Chytridiomycetes</taxon>
        <taxon>Spizellomycetales</taxon>
        <taxon>Powellomycetaceae</taxon>
        <taxon>Geranomyces</taxon>
    </lineage>
</organism>
<dbReference type="GO" id="GO:0005737">
    <property type="term" value="C:cytoplasm"/>
    <property type="evidence" value="ECO:0007669"/>
    <property type="project" value="TreeGrafter"/>
</dbReference>
<dbReference type="Gene3D" id="1.25.40.10">
    <property type="entry name" value="Tetratricopeptide repeat domain"/>
    <property type="match status" value="1"/>
</dbReference>
<accession>A0AAD5XMW7</accession>
<dbReference type="SMART" id="SM00028">
    <property type="entry name" value="TPR"/>
    <property type="match status" value="3"/>
</dbReference>
<sequence>MESILAGLTEQLTEFESFVDSYTSQMDDILSGKSSIDDKEWARSQFQEPITAPTISKEAAKAAEAAVKESRSIDYSKWDAMNFEERDDETPVKKSPILTPRSLKKDACSPAMKHVLEVADAYRLEGNAQFKKEDFAAAVAEYTKAINVCLQPPQSRTCDSLLPDVESHSSFSSHPNLTVDAKLYTNRALAYLRIGNHAMAVRDCSAAIAVDETCIKAWWRRAEAWRGLREFFKAKSDVIQVREIVKQDQRPDLGLSILEVERMLAIIDIEMKDAQREKTLAKELSSDGSATVMQTLIDSFAKSLGKRQAGVAGTALDAEARAASEMLVRLICLDTSIADAFRICRGFDTLLAPKHFTSETVPFVLPVISASLAASPSNRREIASHIGQIVATISASRPEASTIEIGTGILFSAACEDVGIDAICKINVAGKQFGAFLKRLLSKEEDASNNELVAGHIIGVLTAVFHLGPNGQQIVTSKWDVSIEFLLDMLPHHLVSGFQIAEGTPVEPLFVHAYRLLDALLAAGASSPAALKAITSRQASLLEPVWAAIANFTPLRGSSSSPSSLNPHVAPLLGITHNILLKAPTPIPTILDKHSVLRRLVDFLSLPSPHPMLALKSLSRLLGPHNAEVIATLDGWWDDVPMLQLLTAEETVKPAAQLMAAWLASGDAQVAEWLRCGGFKVLRDLVTRQAVLDSAARDENLVGNLALCVAECARNASNAKRLHLLDITESLVLLLRGARCSKTQKNLAIACARLSQNAAALETIRRLQGVELMYNLGSKIL</sequence>
<evidence type="ECO:0000313" key="2">
    <source>
        <dbReference type="Proteomes" id="UP001212152"/>
    </source>
</evidence>
<dbReference type="InterPro" id="IPR011990">
    <property type="entry name" value="TPR-like_helical_dom_sf"/>
</dbReference>
<protein>
    <submittedName>
        <fullName evidence="1">Hsp90 cochaperone</fullName>
    </submittedName>
</protein>
<evidence type="ECO:0000313" key="1">
    <source>
        <dbReference type="EMBL" id="KAJ3172263.1"/>
    </source>
</evidence>
<dbReference type="GO" id="GO:0070286">
    <property type="term" value="P:axonemal dynein complex assembly"/>
    <property type="evidence" value="ECO:0007669"/>
    <property type="project" value="TreeGrafter"/>
</dbReference>
<proteinExistence type="predicted"/>
<keyword evidence="2" id="KW-1185">Reference proteome</keyword>
<dbReference type="AlphaFoldDB" id="A0AAD5XMW7"/>
<name>A0AAD5XMW7_9FUNG</name>
<dbReference type="Gene3D" id="1.25.10.10">
    <property type="entry name" value="Leucine-rich Repeat Variant"/>
    <property type="match status" value="1"/>
</dbReference>
<dbReference type="Proteomes" id="UP001212152">
    <property type="component" value="Unassembled WGS sequence"/>
</dbReference>
<dbReference type="PANTHER" id="PTHR46540">
    <property type="entry name" value="TETRATRICOPEPTIDE REPEAT PROTEIN 12"/>
    <property type="match status" value="1"/>
</dbReference>
<dbReference type="InterPro" id="IPR019734">
    <property type="entry name" value="TPR_rpt"/>
</dbReference>